<dbReference type="AlphaFoldDB" id="A0A679FSA3"/>
<gene>
    <name evidence="1" type="primary">yuzF</name>
    <name evidence="1" type="ORF">GsuE55_23280</name>
</gene>
<keyword evidence="2" id="KW-1185">Reference proteome</keyword>
<protein>
    <recommendedName>
        <fullName evidence="3">DUF2642 domain-containing protein</fullName>
    </recommendedName>
</protein>
<dbReference type="Pfam" id="PF10842">
    <property type="entry name" value="DUF2642"/>
    <property type="match status" value="1"/>
</dbReference>
<dbReference type="InterPro" id="IPR020139">
    <property type="entry name" value="DUF2642"/>
</dbReference>
<sequence length="75" mass="8372">MNQSYASPQLFALIDPYVYHTLQGVRGQEVVVETVRGSIQGIVRDVKPDHLVIAAHQAVYYVRLAQVVSVRLGHN</sequence>
<proteinExistence type="predicted"/>
<organism evidence="1 2">
    <name type="scientific">Geobacillus subterraneus</name>
    <dbReference type="NCBI Taxonomy" id="129338"/>
    <lineage>
        <taxon>Bacteria</taxon>
        <taxon>Bacillati</taxon>
        <taxon>Bacillota</taxon>
        <taxon>Bacilli</taxon>
        <taxon>Bacillales</taxon>
        <taxon>Anoxybacillaceae</taxon>
        <taxon>Geobacillus</taxon>
    </lineage>
</organism>
<dbReference type="Proteomes" id="UP000501421">
    <property type="component" value="Chromosome"/>
</dbReference>
<dbReference type="RefSeq" id="WP_033020452.1">
    <property type="nucleotide sequence ID" value="NZ_AP022557.1"/>
</dbReference>
<reference evidence="2" key="1">
    <citation type="journal article" date="2020" name="Microbiol. Resour. Announc.">
        <title>Complete Genome Sequence of Geobacillus sp. Strain E55-1, Isolated from Mine Geyser in Japan.</title>
        <authorList>
            <person name="Miyazaki K."/>
            <person name="Hase E."/>
            <person name="Tokito N."/>
        </authorList>
    </citation>
    <scope>NUCLEOTIDE SEQUENCE [LARGE SCALE GENOMIC DNA]</scope>
    <source>
        <strain evidence="2">E55-1</strain>
    </source>
</reference>
<name>A0A679FSA3_9BACL</name>
<accession>A0A679FSA3</accession>
<evidence type="ECO:0000313" key="2">
    <source>
        <dbReference type="Proteomes" id="UP000501421"/>
    </source>
</evidence>
<dbReference type="EMBL" id="AP022557">
    <property type="protein sequence ID" value="BBW97495.1"/>
    <property type="molecule type" value="Genomic_DNA"/>
</dbReference>
<evidence type="ECO:0000313" key="1">
    <source>
        <dbReference type="EMBL" id="BBW97495.1"/>
    </source>
</evidence>
<evidence type="ECO:0008006" key="3">
    <source>
        <dbReference type="Google" id="ProtNLM"/>
    </source>
</evidence>